<evidence type="ECO:0000259" key="2">
    <source>
        <dbReference type="Pfam" id="PF00535"/>
    </source>
</evidence>
<protein>
    <submittedName>
        <fullName evidence="4">DUF2062 domain-containing protein</fullName>
    </submittedName>
</protein>
<dbReference type="Pfam" id="PF00535">
    <property type="entry name" value="Glycos_transf_2"/>
    <property type="match status" value="1"/>
</dbReference>
<evidence type="ECO:0000313" key="5">
    <source>
        <dbReference type="Proteomes" id="UP001200642"/>
    </source>
</evidence>
<feature type="domain" description="DUF2062" evidence="3">
    <location>
        <begin position="251"/>
        <end position="382"/>
    </location>
</feature>
<dbReference type="EMBL" id="JAIRBC010000006">
    <property type="protein sequence ID" value="MCG2460165.1"/>
    <property type="molecule type" value="Genomic_DNA"/>
</dbReference>
<evidence type="ECO:0000256" key="1">
    <source>
        <dbReference type="SAM" id="Phobius"/>
    </source>
</evidence>
<dbReference type="InterPro" id="IPR018639">
    <property type="entry name" value="DUF2062"/>
</dbReference>
<dbReference type="AlphaFoldDB" id="A0AAE3ETF6"/>
<keyword evidence="1" id="KW-0472">Membrane</keyword>
<dbReference type="PANTHER" id="PTHR48090:SF7">
    <property type="entry name" value="RFBJ PROTEIN"/>
    <property type="match status" value="1"/>
</dbReference>
<evidence type="ECO:0000259" key="3">
    <source>
        <dbReference type="Pfam" id="PF09835"/>
    </source>
</evidence>
<gene>
    <name evidence="4" type="ORF">K8352_05355</name>
</gene>
<dbReference type="InterPro" id="IPR001173">
    <property type="entry name" value="Glyco_trans_2-like"/>
</dbReference>
<feature type="domain" description="Glycosyltransferase 2-like" evidence="2">
    <location>
        <begin position="7"/>
        <end position="126"/>
    </location>
</feature>
<dbReference type="InterPro" id="IPR050256">
    <property type="entry name" value="Glycosyltransferase_2"/>
</dbReference>
<accession>A0AAE3ETF6</accession>
<dbReference type="Proteomes" id="UP001200642">
    <property type="component" value="Unassembled WGS sequence"/>
</dbReference>
<feature type="transmembrane region" description="Helical" evidence="1">
    <location>
        <begin position="307"/>
        <end position="330"/>
    </location>
</feature>
<feature type="transmembrane region" description="Helical" evidence="1">
    <location>
        <begin position="266"/>
        <end position="295"/>
    </location>
</feature>
<dbReference type="SUPFAM" id="SSF53448">
    <property type="entry name" value="Nucleotide-diphospho-sugar transferases"/>
    <property type="match status" value="1"/>
</dbReference>
<name>A0AAE3ETF6_9FLAO</name>
<sequence>MTRLNCCVVIPTYNNARTLKGVINGVLEYTDRVIIVNDGCTDDTANILEGYPQLEQIRLSNNTGKGIALRLGFQHAVKLGFEYAITIDSDGQHFPDDIPVFLKALEQEDNKNLLLIGARNMDHSTVPKNSSFGNKFSSFWFWVETGIRLRDTQCGYRMYPVKQLQNLKFHTKKFEFEIEAIVRASWNGTLVKNVGVKVHYDETDRVSHFRPITDFVRISILNTVLVTIAFFYIKPRDLYRKLKKKGVKRFLVEDFLHSDDSPKKKAFSIALGVFIGLTPLWGLQTVIVLFLAVLLRLNKVIAFAFSNVSFPPFIPFILYVSLVLGNWVLGQDFLLTSEDISGNFELIQHLKAYVVGSMVLSTFAALLFGMVGYIFLSIFDSKKIVIGNG</sequence>
<dbReference type="CDD" id="cd04179">
    <property type="entry name" value="DPM_DPG-synthase_like"/>
    <property type="match status" value="1"/>
</dbReference>
<dbReference type="InterPro" id="IPR029044">
    <property type="entry name" value="Nucleotide-diphossugar_trans"/>
</dbReference>
<dbReference type="RefSeq" id="WP_317901308.1">
    <property type="nucleotide sequence ID" value="NZ_JAIRBC010000006.1"/>
</dbReference>
<comment type="caution">
    <text evidence="4">The sequence shown here is derived from an EMBL/GenBank/DDBJ whole genome shotgun (WGS) entry which is preliminary data.</text>
</comment>
<dbReference type="Pfam" id="PF09835">
    <property type="entry name" value="DUF2062"/>
    <property type="match status" value="1"/>
</dbReference>
<reference evidence="4" key="1">
    <citation type="submission" date="2023-02" db="EMBL/GenBank/DDBJ databases">
        <title>Genome of Flavobacteriaceae gen. nov. sp. strain F89.</title>
        <authorList>
            <person name="Wang Y."/>
        </authorList>
    </citation>
    <scope>NUCLEOTIDE SEQUENCE</scope>
    <source>
        <strain evidence="4">F89</strain>
    </source>
</reference>
<proteinExistence type="predicted"/>
<keyword evidence="1" id="KW-1133">Transmembrane helix</keyword>
<evidence type="ECO:0000313" key="4">
    <source>
        <dbReference type="EMBL" id="MCG2460165.1"/>
    </source>
</evidence>
<keyword evidence="5" id="KW-1185">Reference proteome</keyword>
<dbReference type="Gene3D" id="3.90.550.10">
    <property type="entry name" value="Spore Coat Polysaccharide Biosynthesis Protein SpsA, Chain A"/>
    <property type="match status" value="1"/>
</dbReference>
<feature type="transmembrane region" description="Helical" evidence="1">
    <location>
        <begin position="350"/>
        <end position="376"/>
    </location>
</feature>
<keyword evidence="1" id="KW-0812">Transmembrane</keyword>
<feature type="transmembrane region" description="Helical" evidence="1">
    <location>
        <begin position="215"/>
        <end position="233"/>
    </location>
</feature>
<organism evidence="4 5">
    <name type="scientific">Cerina litoralis</name>
    <dbReference type="NCBI Taxonomy" id="2874477"/>
    <lineage>
        <taxon>Bacteria</taxon>
        <taxon>Pseudomonadati</taxon>
        <taxon>Bacteroidota</taxon>
        <taxon>Flavobacteriia</taxon>
        <taxon>Flavobacteriales</taxon>
        <taxon>Flavobacteriaceae</taxon>
        <taxon>Cerina</taxon>
    </lineage>
</organism>
<dbReference type="PANTHER" id="PTHR48090">
    <property type="entry name" value="UNDECAPRENYL-PHOSPHATE 4-DEOXY-4-FORMAMIDO-L-ARABINOSE TRANSFERASE-RELATED"/>
    <property type="match status" value="1"/>
</dbReference>